<feature type="domain" description="CCHC-type" evidence="14">
    <location>
        <begin position="297"/>
        <end position="311"/>
    </location>
</feature>
<evidence type="ECO:0000256" key="13">
    <source>
        <dbReference type="SAM" id="MobiDB-lite"/>
    </source>
</evidence>
<evidence type="ECO:0000313" key="17">
    <source>
        <dbReference type="Proteomes" id="UP000717585"/>
    </source>
</evidence>
<keyword evidence="12" id="KW-0862">Zinc</keyword>
<evidence type="ECO:0000256" key="12">
    <source>
        <dbReference type="PROSITE-ProRule" id="PRU00047"/>
    </source>
</evidence>
<dbReference type="PANTHER" id="PTHR37984:SF5">
    <property type="entry name" value="PROTEIN NYNRIN-LIKE"/>
    <property type="match status" value="1"/>
</dbReference>
<feature type="compositionally biased region" description="Basic and acidic residues" evidence="13">
    <location>
        <begin position="259"/>
        <end position="270"/>
    </location>
</feature>
<dbReference type="InterPro" id="IPR043502">
    <property type="entry name" value="DNA/RNA_pol_sf"/>
</dbReference>
<dbReference type="AlphaFoldDB" id="A0A8J6BWT8"/>
<feature type="domain" description="Reverse transcriptase" evidence="15">
    <location>
        <begin position="525"/>
        <end position="704"/>
    </location>
</feature>
<evidence type="ECO:0000256" key="5">
    <source>
        <dbReference type="ARBA" id="ARBA00022759"/>
    </source>
</evidence>
<dbReference type="InterPro" id="IPR041577">
    <property type="entry name" value="RT_RNaseH_2"/>
</dbReference>
<keyword evidence="17" id="KW-1185">Reference proteome</keyword>
<dbReference type="Gene3D" id="3.30.70.270">
    <property type="match status" value="2"/>
</dbReference>
<dbReference type="InterPro" id="IPR001878">
    <property type="entry name" value="Znf_CCHC"/>
</dbReference>
<protein>
    <recommendedName>
        <fullName evidence="18">Reverse transcriptase</fullName>
    </recommendedName>
</protein>
<dbReference type="CDD" id="cd09274">
    <property type="entry name" value="RNase_HI_RT_Ty3"/>
    <property type="match status" value="1"/>
</dbReference>
<proteinExistence type="predicted"/>
<dbReference type="GO" id="GO:0006508">
    <property type="term" value="P:proteolysis"/>
    <property type="evidence" value="ECO:0007669"/>
    <property type="project" value="UniProtKB-KW"/>
</dbReference>
<keyword evidence="12" id="KW-0863">Zinc-finger</keyword>
<dbReference type="Gene3D" id="3.10.20.370">
    <property type="match status" value="1"/>
</dbReference>
<keyword evidence="8" id="KW-0694">RNA-binding</keyword>
<dbReference type="CDD" id="cd01647">
    <property type="entry name" value="RT_LTR"/>
    <property type="match status" value="1"/>
</dbReference>
<keyword evidence="10" id="KW-0695">RNA-directed DNA polymerase</keyword>
<dbReference type="InterPro" id="IPR021109">
    <property type="entry name" value="Peptidase_aspartic_dom_sf"/>
</dbReference>
<name>A0A8J6BWT8_9EUKA</name>
<dbReference type="InterPro" id="IPR000477">
    <property type="entry name" value="RT_dom"/>
</dbReference>
<keyword evidence="2" id="KW-0808">Transferase</keyword>
<dbReference type="GO" id="GO:0004190">
    <property type="term" value="F:aspartic-type endopeptidase activity"/>
    <property type="evidence" value="ECO:0007669"/>
    <property type="project" value="InterPro"/>
</dbReference>
<dbReference type="GO" id="GO:0004519">
    <property type="term" value="F:endonuclease activity"/>
    <property type="evidence" value="ECO:0007669"/>
    <property type="project" value="UniProtKB-KW"/>
</dbReference>
<keyword evidence="6" id="KW-0378">Hydrolase</keyword>
<dbReference type="SUPFAM" id="SSF56672">
    <property type="entry name" value="DNA/RNA polymerases"/>
    <property type="match status" value="1"/>
</dbReference>
<keyword evidence="11" id="KW-0511">Multifunctional enzyme</keyword>
<evidence type="ECO:0000259" key="14">
    <source>
        <dbReference type="PROSITE" id="PS50158"/>
    </source>
</evidence>
<keyword evidence="4" id="KW-0540">Nuclease</keyword>
<evidence type="ECO:0000259" key="15">
    <source>
        <dbReference type="PROSITE" id="PS50878"/>
    </source>
</evidence>
<dbReference type="InterPro" id="IPR001969">
    <property type="entry name" value="Aspartic_peptidase_AS"/>
</dbReference>
<dbReference type="GO" id="GO:0015074">
    <property type="term" value="P:DNA integration"/>
    <property type="evidence" value="ECO:0007669"/>
    <property type="project" value="UniProtKB-KW"/>
</dbReference>
<dbReference type="Pfam" id="PF00078">
    <property type="entry name" value="RVT_1"/>
    <property type="match status" value="1"/>
</dbReference>
<dbReference type="Pfam" id="PF17919">
    <property type="entry name" value="RT_RNaseH_2"/>
    <property type="match status" value="1"/>
</dbReference>
<keyword evidence="7" id="KW-0460">Magnesium</keyword>
<keyword evidence="1" id="KW-0645">Protease</keyword>
<organism evidence="16 17">
    <name type="scientific">Carpediemonas membranifera</name>
    <dbReference type="NCBI Taxonomy" id="201153"/>
    <lineage>
        <taxon>Eukaryota</taxon>
        <taxon>Metamonada</taxon>
        <taxon>Carpediemonas-like organisms</taxon>
        <taxon>Carpediemonas</taxon>
    </lineage>
</organism>
<dbReference type="GO" id="GO:0003964">
    <property type="term" value="F:RNA-directed DNA polymerase activity"/>
    <property type="evidence" value="ECO:0007669"/>
    <property type="project" value="UniProtKB-KW"/>
</dbReference>
<evidence type="ECO:0000256" key="1">
    <source>
        <dbReference type="ARBA" id="ARBA00022670"/>
    </source>
</evidence>
<evidence type="ECO:0000256" key="3">
    <source>
        <dbReference type="ARBA" id="ARBA00022695"/>
    </source>
</evidence>
<dbReference type="FunFam" id="3.10.20.370:FF:000001">
    <property type="entry name" value="Retrovirus-related Pol polyprotein from transposon 17.6-like protein"/>
    <property type="match status" value="1"/>
</dbReference>
<sequence>METIKIASLNTEGHIGKGKDFTASMATAIRMKLSDTDAVCIQETWRTANTRVHNFIDFDYAMAGKETEEELAMDNERRKKYRYYMQSFGITIPYLRSLTRSAFFTFQDDVDHYQVQARALNLQLPPLATFLSPSVTRLVRLRVPIDDIPDGDLFDTIATEFFKFHTQVEAYQSIQRLRLRSLEPPALLAHIDTYHKTLALCDDNTRPIDQQTRKLFTASLPSALKTRLKIVSPETFAEACEAAITELDDIVSIRAQSESFRDEPRLDMPPRRPPPIKAKAEPTAPTVDRRPKSELICHGCGLTGHVRPECPHRDHPGFFAHGIRRQALNLTAKLAAHTNNSSPHVSLHFSDHVPRTALLDTGASLNFIPPALAEEMHLRLFEAHVPLETANGTITAEYTTRPVTITLQLERPVEVTAEFFVLPSAGELIIGVPTIRAVGLLPDLLAPRAEAEFVEATPVPLPDDRAPAEIAHPLIQDYPDLFASELPGVIGVEPFHIDTDVAPFPPRRMSPALAEAVKAEVDGLLARGIIQPSTSPFASPAFTVPKRGGKRRMVIDYRRLNEKTVPLQYPLSNPAELHRRLAGHNYYTTIDLVSGYHQVPVDPASRPLTAFATPAGLFEFCRLPFGLRCAPAFFQRMMMSVLNGLVGRICEVYLDDVIIHGDTQEELDRNTRAVFDRLQQHQFRLGRDKCQFAKTEVEYVGHLISKKGIRTSPERVAAIVAMKPPSSVAAVRSFTGMTNYLREFIPNYASVLAPIVDLTKAKVPFVWGKAQQQAFEEVKRLIMRRPILAYPDYSRTLIVRTDASTAGCGGVLLQEKDGEEQVIAYTSHRFTEAEQRWSTIEQELFGVFHAIISFEHFILGHPFVVETDHRNLTYLESTTTPKLVRWRLRLSELWWAQNNNNQCEVFK</sequence>
<evidence type="ECO:0000256" key="6">
    <source>
        <dbReference type="ARBA" id="ARBA00022801"/>
    </source>
</evidence>
<reference evidence="16" key="1">
    <citation type="submission" date="2021-05" db="EMBL/GenBank/DDBJ databases">
        <title>A free-living protist that lacks canonical eukaryotic 1 DNA replication and segregation systems.</title>
        <authorList>
            <person name="Salas-Leiva D.E."/>
            <person name="Tromer E.C."/>
            <person name="Curtis B.A."/>
            <person name="Jerlstrom-Hultqvist J."/>
            <person name="Kolisko M."/>
            <person name="Yi Z."/>
            <person name="Salas-Leiva J.S."/>
            <person name="Gallot-Lavallee L."/>
            <person name="Kops G.J.P.L."/>
            <person name="Archibald J.M."/>
            <person name="Simpson A.G.B."/>
            <person name="Roger A.J."/>
        </authorList>
    </citation>
    <scope>NUCLEOTIDE SEQUENCE</scope>
    <source>
        <strain evidence="16">BICM</strain>
    </source>
</reference>
<accession>A0A8J6BWT8</accession>
<evidence type="ECO:0000256" key="2">
    <source>
        <dbReference type="ARBA" id="ARBA00022679"/>
    </source>
</evidence>
<dbReference type="PROSITE" id="PS50158">
    <property type="entry name" value="ZF_CCHC"/>
    <property type="match status" value="1"/>
</dbReference>
<dbReference type="CDD" id="cd00303">
    <property type="entry name" value="retropepsin_like"/>
    <property type="match status" value="1"/>
</dbReference>
<dbReference type="PROSITE" id="PS00141">
    <property type="entry name" value="ASP_PROTEASE"/>
    <property type="match status" value="1"/>
</dbReference>
<evidence type="ECO:0000256" key="4">
    <source>
        <dbReference type="ARBA" id="ARBA00022722"/>
    </source>
</evidence>
<dbReference type="EMBL" id="JAHDYR010000033">
    <property type="protein sequence ID" value="KAG9392766.1"/>
    <property type="molecule type" value="Genomic_DNA"/>
</dbReference>
<comment type="caution">
    <text evidence="16">The sequence shown here is derived from an EMBL/GenBank/DDBJ whole genome shotgun (WGS) entry which is preliminary data.</text>
</comment>
<evidence type="ECO:0000256" key="10">
    <source>
        <dbReference type="ARBA" id="ARBA00022918"/>
    </source>
</evidence>
<keyword evidence="3" id="KW-0548">Nucleotidyltransferase</keyword>
<dbReference type="PANTHER" id="PTHR37984">
    <property type="entry name" value="PROTEIN CBG26694"/>
    <property type="match status" value="1"/>
</dbReference>
<evidence type="ECO:0000256" key="7">
    <source>
        <dbReference type="ARBA" id="ARBA00022842"/>
    </source>
</evidence>
<dbReference type="FunFam" id="3.30.70.270:FF:000026">
    <property type="entry name" value="Transposon Ty3-G Gag-Pol polyprotein"/>
    <property type="match status" value="1"/>
</dbReference>
<evidence type="ECO:0000256" key="9">
    <source>
        <dbReference type="ARBA" id="ARBA00022908"/>
    </source>
</evidence>
<dbReference type="Proteomes" id="UP000717585">
    <property type="component" value="Unassembled WGS sequence"/>
</dbReference>
<gene>
    <name evidence="16" type="ORF">J8273_5907</name>
</gene>
<evidence type="ECO:0000313" key="16">
    <source>
        <dbReference type="EMBL" id="KAG9392766.1"/>
    </source>
</evidence>
<dbReference type="PROSITE" id="PS50878">
    <property type="entry name" value="RT_POL"/>
    <property type="match status" value="1"/>
</dbReference>
<evidence type="ECO:0000256" key="8">
    <source>
        <dbReference type="ARBA" id="ARBA00022884"/>
    </source>
</evidence>
<dbReference type="Gene3D" id="3.10.10.10">
    <property type="entry name" value="HIV Type 1 Reverse Transcriptase, subunit A, domain 1"/>
    <property type="match status" value="1"/>
</dbReference>
<dbReference type="InterPro" id="IPR050951">
    <property type="entry name" value="Retrovirus_Pol_polyprotein"/>
</dbReference>
<dbReference type="FunFam" id="3.10.10.10:FF:000007">
    <property type="entry name" value="Retrovirus-related Pol polyprotein from transposon 17.6-like Protein"/>
    <property type="match status" value="1"/>
</dbReference>
<dbReference type="SUPFAM" id="SSF50630">
    <property type="entry name" value="Acid proteases"/>
    <property type="match status" value="1"/>
</dbReference>
<dbReference type="Pfam" id="PF13650">
    <property type="entry name" value="Asp_protease_2"/>
    <property type="match status" value="1"/>
</dbReference>
<evidence type="ECO:0000256" key="11">
    <source>
        <dbReference type="ARBA" id="ARBA00023268"/>
    </source>
</evidence>
<dbReference type="GO" id="GO:0008270">
    <property type="term" value="F:zinc ion binding"/>
    <property type="evidence" value="ECO:0007669"/>
    <property type="project" value="UniProtKB-KW"/>
</dbReference>
<dbReference type="GO" id="GO:0003723">
    <property type="term" value="F:RNA binding"/>
    <property type="evidence" value="ECO:0007669"/>
    <property type="project" value="UniProtKB-KW"/>
</dbReference>
<feature type="region of interest" description="Disordered" evidence="13">
    <location>
        <begin position="258"/>
        <end position="289"/>
    </location>
</feature>
<dbReference type="Gene3D" id="2.40.70.10">
    <property type="entry name" value="Acid Proteases"/>
    <property type="match status" value="1"/>
</dbReference>
<evidence type="ECO:0008006" key="18">
    <source>
        <dbReference type="Google" id="ProtNLM"/>
    </source>
</evidence>
<dbReference type="OrthoDB" id="420169at2759"/>
<keyword evidence="5" id="KW-0255">Endonuclease</keyword>
<dbReference type="InterPro" id="IPR043128">
    <property type="entry name" value="Rev_trsase/Diguanyl_cyclase"/>
</dbReference>
<keyword evidence="12" id="KW-0479">Metal-binding</keyword>
<keyword evidence="9" id="KW-0229">DNA integration</keyword>